<dbReference type="RefSeq" id="XP_001704624.1">
    <property type="nucleotide sequence ID" value="XM_001704572.1"/>
</dbReference>
<dbReference type="InterPro" id="IPR011009">
    <property type="entry name" value="Kinase-like_dom_sf"/>
</dbReference>
<evidence type="ECO:0000313" key="5">
    <source>
        <dbReference type="Proteomes" id="UP000001548"/>
    </source>
</evidence>
<evidence type="ECO:0000259" key="2">
    <source>
        <dbReference type="PROSITE" id="PS50011"/>
    </source>
</evidence>
<feature type="repeat" description="ANK" evidence="1">
    <location>
        <begin position="708"/>
        <end position="740"/>
    </location>
</feature>
<reference evidence="3 5" key="1">
    <citation type="journal article" date="2007" name="Science">
        <title>Genomic minimalism in the early diverging intestinal parasite Giardia lamblia.</title>
        <authorList>
            <person name="Morrison H.G."/>
            <person name="McArthur A.G."/>
            <person name="Gillin F.D."/>
            <person name="Aley S.B."/>
            <person name="Adam R.D."/>
            <person name="Olsen G.J."/>
            <person name="Best A.A."/>
            <person name="Cande W.Z."/>
            <person name="Chen F."/>
            <person name="Cipriano M.J."/>
            <person name="Davids B.J."/>
            <person name="Dawson S.C."/>
            <person name="Elmendorf H.G."/>
            <person name="Hehl A.B."/>
            <person name="Holder M.E."/>
            <person name="Huse S.M."/>
            <person name="Kim U.U."/>
            <person name="Lasek-Nesselquist E."/>
            <person name="Manning G."/>
            <person name="Nigam A."/>
            <person name="Nixon J.E."/>
            <person name="Palm D."/>
            <person name="Passamaneck N.E."/>
            <person name="Prabhu A."/>
            <person name="Reich C.I."/>
            <person name="Reiner D.S."/>
            <person name="Samuelson J."/>
            <person name="Svard S.G."/>
            <person name="Sogin M.L."/>
        </authorList>
    </citation>
    <scope>NUCLEOTIDE SEQUENCE [LARGE SCALE GENOMIC DNA]</scope>
    <source>
        <strain evidence="5">ATCC 50803 / WB clone C6</strain>
        <strain evidence="3">WB C6</strain>
    </source>
</reference>
<dbReference type="PROSITE" id="PS50011">
    <property type="entry name" value="PROTEIN_KINASE_DOM"/>
    <property type="match status" value="1"/>
</dbReference>
<dbReference type="SUPFAM" id="SSF48403">
    <property type="entry name" value="Ankyrin repeat"/>
    <property type="match status" value="2"/>
</dbReference>
<dbReference type="PANTHER" id="PTHR24120:SF4">
    <property type="entry name" value="GH07239P"/>
    <property type="match status" value="1"/>
</dbReference>
<sequence length="808" mass="86712">MAVLPSGYTYLQTLEDGVLRKLYTAARHDGVSCLCEEVFVGPPPAPSASSLRACPALIARLDSPFLGKYILVQPDNQRRSVFLLSQHVQDFSLFTLFTAHTGSRPYTPEDDIWQILYGALQGLAYLHSPLAKPVLVHGAISPTSVYVSRDGAGLLRSLWSVRESGSPFTGDAYSPLTPYVAPEVLKSQAITTKADVWALGCIIYELCVQKQLFAAASEEEMVARILTPVSVTLPPQYSRDLVTVLRAMLEQDPFQRPGAVVLLGHPRFEHFDNSLPEDHEATADCKDPTLSRVNTVLADSTMSFSSVGSSVAPLLPESNSPLSQAIAAGNKTAFTKALGAWKGKADSNGYSSLMYAIVYQNTPMAKLLLKSDAGLQDRTGRSALMYASSYDKLELVQELIRREGRLRDRAGRTALMHAAASDSLLSIRALIPLEAGLADNEGSTALMIAIKSGAYRAVSMLYIQEARYQSMLGKTALMLAAQLDCGVAINLLAEEETYLEDSYGMTASQYAELAGNQVGELALREHDQTIVTGKTVAGRLSSLPKLGIKGGALTLEERERVNMLSGSLPRDEQGNTSLMLAILEGDRISAESYLPSQMGFRNADSETALMLCAKKNLSGIAALLLAAESGLRVGLSSSVPKERVGMTALMHAAEANAVEVCKVLLTAEAGSVRKDGKTALILAAMADAKDAALVLGACDKEAGQHDTNGFTALMGAVQHRNVDLAKLLLKKEAGFQKNDGTAAIHIAVFLEDVALVKLLFSYEKDLQLADGRTAQTIAIALNNPALQAVFDEPTKKRSKSRAQGSAKR</sequence>
<dbReference type="EMBL" id="AACB03000003">
    <property type="protein sequence ID" value="KAE8302677.1"/>
    <property type="molecule type" value="Genomic_DNA"/>
</dbReference>
<accession>A8BVF2</accession>
<proteinExistence type="predicted"/>
<dbReference type="Gene3D" id="1.10.510.10">
    <property type="entry name" value="Transferase(Phosphotransferase) domain 1"/>
    <property type="match status" value="1"/>
</dbReference>
<dbReference type="PANTHER" id="PTHR24120">
    <property type="entry name" value="GH07239P"/>
    <property type="match status" value="1"/>
</dbReference>
<keyword evidence="3" id="KW-0418">Kinase</keyword>
<gene>
    <name evidence="4" type="ORF">GL50803_007183</name>
    <name evidence="3" type="ORF">GL50803_00d7183</name>
</gene>
<feature type="domain" description="Protein kinase" evidence="2">
    <location>
        <begin position="8"/>
        <end position="268"/>
    </location>
</feature>
<protein>
    <submittedName>
        <fullName evidence="3">Kinase, NEK</fullName>
    </submittedName>
</protein>
<comment type="caution">
    <text evidence="3">The sequence shown here is derived from an EMBL/GenBank/DDBJ whole genome shotgun (WGS) entry which is preliminary data.</text>
</comment>
<dbReference type="OMA" id="EDSYGMT"/>
<dbReference type="AlphaFoldDB" id="A8BVF2"/>
<dbReference type="InterPro" id="IPR036770">
    <property type="entry name" value="Ankyrin_rpt-contain_sf"/>
</dbReference>
<dbReference type="PROSITE" id="PS50088">
    <property type="entry name" value="ANK_REPEAT"/>
    <property type="match status" value="2"/>
</dbReference>
<dbReference type="GO" id="GO:0005524">
    <property type="term" value="F:ATP binding"/>
    <property type="evidence" value="ECO:0007669"/>
    <property type="project" value="InterPro"/>
</dbReference>
<dbReference type="Proteomes" id="UP000001548">
    <property type="component" value="Unassembled WGS sequence"/>
</dbReference>
<feature type="repeat" description="ANK" evidence="1">
    <location>
        <begin position="739"/>
        <end position="771"/>
    </location>
</feature>
<name>A8BVF2_GIAIC</name>
<dbReference type="SMART" id="SM00220">
    <property type="entry name" value="S_TKc"/>
    <property type="match status" value="1"/>
</dbReference>
<keyword evidence="1" id="KW-0040">ANK repeat</keyword>
<dbReference type="HOGENOM" id="CLU_348993_0_0_1"/>
<evidence type="ECO:0000313" key="4">
    <source>
        <dbReference type="EMBL" id="KAE8302679.1"/>
    </source>
</evidence>
<dbReference type="GO" id="GO:0004672">
    <property type="term" value="F:protein kinase activity"/>
    <property type="evidence" value="ECO:0007669"/>
    <property type="project" value="InterPro"/>
</dbReference>
<keyword evidence="3" id="KW-0808">Transferase</keyword>
<dbReference type="InterPro" id="IPR002110">
    <property type="entry name" value="Ankyrin_rpt"/>
</dbReference>
<dbReference type="EMBL" id="AACB03000003">
    <property type="protein sequence ID" value="KAE8302679.1"/>
    <property type="molecule type" value="Genomic_DNA"/>
</dbReference>
<dbReference type="InterPro" id="IPR000719">
    <property type="entry name" value="Prot_kinase_dom"/>
</dbReference>
<dbReference type="SUPFAM" id="SSF56112">
    <property type="entry name" value="Protein kinase-like (PK-like)"/>
    <property type="match status" value="1"/>
</dbReference>
<dbReference type="VEuPathDB" id="GiardiaDB:GL50803_7183"/>
<dbReference type="Pfam" id="PF00069">
    <property type="entry name" value="Pkinase"/>
    <property type="match status" value="1"/>
</dbReference>
<evidence type="ECO:0000256" key="1">
    <source>
        <dbReference type="PROSITE-ProRule" id="PRU00023"/>
    </source>
</evidence>
<keyword evidence="5" id="KW-1185">Reference proteome</keyword>
<dbReference type="Pfam" id="PF12796">
    <property type="entry name" value="Ank_2"/>
    <property type="match status" value="3"/>
</dbReference>
<reference evidence="3" key="2">
    <citation type="submission" date="2019-07" db="EMBL/GenBank/DDBJ databases">
        <title>New Giardia intestinalis WB genome in near-complete chromosomes.</title>
        <authorList>
            <person name="Xu F."/>
            <person name="Jex A."/>
            <person name="Svard S.G."/>
        </authorList>
    </citation>
    <scope>NUCLEOTIDE SEQUENCE</scope>
    <source>
        <strain evidence="3">WB C6</strain>
    </source>
</reference>
<dbReference type="GeneID" id="5697489"/>
<dbReference type="SMART" id="SM00248">
    <property type="entry name" value="ANK"/>
    <property type="match status" value="9"/>
</dbReference>
<dbReference type="KEGG" id="gla:GL50803_007183"/>
<dbReference type="Gene3D" id="1.25.40.20">
    <property type="entry name" value="Ankyrin repeat-containing domain"/>
    <property type="match status" value="3"/>
</dbReference>
<organism evidence="3 5">
    <name type="scientific">Giardia intestinalis (strain ATCC 50803 / WB clone C6)</name>
    <name type="common">Giardia lamblia</name>
    <dbReference type="NCBI Taxonomy" id="184922"/>
    <lineage>
        <taxon>Eukaryota</taxon>
        <taxon>Metamonada</taxon>
        <taxon>Diplomonadida</taxon>
        <taxon>Hexamitidae</taxon>
        <taxon>Giardiinae</taxon>
        <taxon>Giardia</taxon>
    </lineage>
</organism>
<dbReference type="SMR" id="A8BVF2"/>
<evidence type="ECO:0000313" key="3">
    <source>
        <dbReference type="EMBL" id="KAE8302677.1"/>
    </source>
</evidence>